<protein>
    <submittedName>
        <fullName evidence="6">Uncharacterized protein</fullName>
    </submittedName>
</protein>
<feature type="region of interest" description="Disordered" evidence="5">
    <location>
        <begin position="1"/>
        <end position="52"/>
    </location>
</feature>
<accession>A0A0G4F5S0</accession>
<dbReference type="GO" id="GO:0003723">
    <property type="term" value="F:RNA binding"/>
    <property type="evidence" value="ECO:0007669"/>
    <property type="project" value="UniProtKB-KW"/>
</dbReference>
<evidence type="ECO:0000256" key="2">
    <source>
        <dbReference type="ARBA" id="ARBA00022694"/>
    </source>
</evidence>
<name>A0A0G4F5S0_VITBC</name>
<reference evidence="6 7" key="1">
    <citation type="submission" date="2014-11" db="EMBL/GenBank/DDBJ databases">
        <authorList>
            <person name="Zhu J."/>
            <person name="Qi W."/>
            <person name="Song R."/>
        </authorList>
    </citation>
    <scope>NUCLEOTIDE SEQUENCE [LARGE SCALE GENOMIC DNA]</scope>
</reference>
<dbReference type="Gene3D" id="3.30.110.20">
    <property type="entry name" value="Alba-like domain"/>
    <property type="match status" value="1"/>
</dbReference>
<dbReference type="GO" id="GO:0001682">
    <property type="term" value="P:tRNA 5'-leader removal"/>
    <property type="evidence" value="ECO:0007669"/>
    <property type="project" value="InterPro"/>
</dbReference>
<evidence type="ECO:0000256" key="1">
    <source>
        <dbReference type="ARBA" id="ARBA00004604"/>
    </source>
</evidence>
<dbReference type="AlphaFoldDB" id="A0A0G4F5S0"/>
<evidence type="ECO:0000256" key="5">
    <source>
        <dbReference type="SAM" id="MobiDB-lite"/>
    </source>
</evidence>
<dbReference type="GO" id="GO:0005655">
    <property type="term" value="C:nucleolar ribonuclease P complex"/>
    <property type="evidence" value="ECO:0007669"/>
    <property type="project" value="InterPro"/>
</dbReference>
<dbReference type="InterPro" id="IPR014612">
    <property type="entry name" value="Pop7/Rpp20"/>
</dbReference>
<dbReference type="Proteomes" id="UP000041254">
    <property type="component" value="Unassembled WGS sequence"/>
</dbReference>
<feature type="compositionally biased region" description="Polar residues" evidence="5">
    <location>
        <begin position="31"/>
        <end position="40"/>
    </location>
</feature>
<dbReference type="VEuPathDB" id="CryptoDB:Vbra_14464"/>
<keyword evidence="4" id="KW-0539">Nucleus</keyword>
<dbReference type="PANTHER" id="PTHR15314:SF1">
    <property type="entry name" value="RIBONUCLEASE P PROTEIN SUBUNIT P20"/>
    <property type="match status" value="1"/>
</dbReference>
<dbReference type="STRING" id="1169540.A0A0G4F5S0"/>
<dbReference type="EMBL" id="CDMY01000376">
    <property type="protein sequence ID" value="CEM07545.1"/>
    <property type="molecule type" value="Genomic_DNA"/>
</dbReference>
<dbReference type="InterPro" id="IPR036882">
    <property type="entry name" value="Alba-like_dom_sf"/>
</dbReference>
<evidence type="ECO:0000313" key="6">
    <source>
        <dbReference type="EMBL" id="CEM07545.1"/>
    </source>
</evidence>
<dbReference type="Pfam" id="PF12328">
    <property type="entry name" value="Rpp20"/>
    <property type="match status" value="1"/>
</dbReference>
<evidence type="ECO:0000313" key="7">
    <source>
        <dbReference type="Proteomes" id="UP000041254"/>
    </source>
</evidence>
<dbReference type="InParanoid" id="A0A0G4F5S0"/>
<organism evidence="6 7">
    <name type="scientific">Vitrella brassicaformis (strain CCMP3155)</name>
    <dbReference type="NCBI Taxonomy" id="1169540"/>
    <lineage>
        <taxon>Eukaryota</taxon>
        <taxon>Sar</taxon>
        <taxon>Alveolata</taxon>
        <taxon>Colpodellida</taxon>
        <taxon>Vitrellaceae</taxon>
        <taxon>Vitrella</taxon>
    </lineage>
</organism>
<sequence>MASARWEKTPPSPLSGMAPQSPDKSLIAGEQNGTSGSPKLSQRRKRAAPRLPAKENEIFVTRKQPLIVFYRRADDLLRSGKHGEIVLRGLGAAMKGAVWLAQDLLTNWKGGLRMSVNTTTVSVVDDKLIADDDEISLEFTGRNVSGLIIRVYKTTPAQAALPVGPTVPPLPSLGTGPAAAAAAAAAPPVPVAAAAAAAAQPP</sequence>
<keyword evidence="7" id="KW-1185">Reference proteome</keyword>
<keyword evidence="2" id="KW-0819">tRNA processing</keyword>
<evidence type="ECO:0000256" key="3">
    <source>
        <dbReference type="ARBA" id="ARBA00022884"/>
    </source>
</evidence>
<proteinExistence type="predicted"/>
<keyword evidence="3" id="KW-0694">RNA-binding</keyword>
<dbReference type="SUPFAM" id="SSF82704">
    <property type="entry name" value="AlbA-like"/>
    <property type="match status" value="1"/>
</dbReference>
<dbReference type="PANTHER" id="PTHR15314">
    <property type="entry name" value="RIBONUCLEASE P PROTEIN SUBUNIT P20"/>
    <property type="match status" value="1"/>
</dbReference>
<dbReference type="GO" id="GO:0000172">
    <property type="term" value="C:ribonuclease MRP complex"/>
    <property type="evidence" value="ECO:0007669"/>
    <property type="project" value="InterPro"/>
</dbReference>
<dbReference type="OrthoDB" id="416729at2759"/>
<comment type="subcellular location">
    <subcellularLocation>
        <location evidence="1">Nucleus</location>
        <location evidence="1">Nucleolus</location>
    </subcellularLocation>
</comment>
<evidence type="ECO:0000256" key="4">
    <source>
        <dbReference type="ARBA" id="ARBA00023242"/>
    </source>
</evidence>
<gene>
    <name evidence="6" type="ORF">Vbra_14464</name>
</gene>